<reference evidence="6 7" key="1">
    <citation type="submission" date="2018-08" db="EMBL/GenBank/DDBJ databases">
        <title>Genomic Encyclopedia of Type Strains, Phase IV (KMG-IV): sequencing the most valuable type-strain genomes for metagenomic binning, comparative biology and taxonomic classification.</title>
        <authorList>
            <person name="Goeker M."/>
        </authorList>
    </citation>
    <scope>NUCLEOTIDE SEQUENCE [LARGE SCALE GENOMIC DNA]</scope>
    <source>
        <strain evidence="6 7">DSM 17274</strain>
    </source>
</reference>
<evidence type="ECO:0000313" key="6">
    <source>
        <dbReference type="EMBL" id="REG25871.1"/>
    </source>
</evidence>
<dbReference type="Proteomes" id="UP000257076">
    <property type="component" value="Unassembled WGS sequence"/>
</dbReference>
<keyword evidence="2" id="KW-0732">Signal</keyword>
<proteinExistence type="predicted"/>
<keyword evidence="7" id="KW-1185">Reference proteome</keyword>
<evidence type="ECO:0000256" key="2">
    <source>
        <dbReference type="ARBA" id="ARBA00022729"/>
    </source>
</evidence>
<keyword evidence="3" id="KW-0574">Periplasm</keyword>
<evidence type="ECO:0000259" key="5">
    <source>
        <dbReference type="Pfam" id="PF07940"/>
    </source>
</evidence>
<keyword evidence="4" id="KW-0456">Lyase</keyword>
<dbReference type="EMBL" id="QUMW01000009">
    <property type="protein sequence ID" value="REG25871.1"/>
    <property type="molecule type" value="Genomic_DNA"/>
</dbReference>
<comment type="caution">
    <text evidence="6">The sequence shown here is derived from an EMBL/GenBank/DDBJ whole genome shotgun (WGS) entry which is preliminary data.</text>
</comment>
<gene>
    <name evidence="6" type="ORF">DFR63_0919</name>
</gene>
<dbReference type="RefSeq" id="WP_115884618.1">
    <property type="nucleotide sequence ID" value="NZ_CBCSHX010000001.1"/>
</dbReference>
<dbReference type="Gene3D" id="1.50.10.100">
    <property type="entry name" value="Chondroitin AC/alginate lyase"/>
    <property type="match status" value="1"/>
</dbReference>
<protein>
    <submittedName>
        <fullName evidence="6">Heparinase II/III-like protein</fullName>
    </submittedName>
</protein>
<evidence type="ECO:0000313" key="7">
    <source>
        <dbReference type="Proteomes" id="UP000257076"/>
    </source>
</evidence>
<dbReference type="GO" id="GO:0016829">
    <property type="term" value="F:lyase activity"/>
    <property type="evidence" value="ECO:0007669"/>
    <property type="project" value="UniProtKB-KW"/>
</dbReference>
<sequence>MENFTKYSKELLAGDVFVHTSIGYVKKDVDFWNNNLNNKTYQIYVHSLSFLSYLTKEYIRTKNKEYLIEGEKLLSRWIASKHQSKFIMHEQPVSARVNNILLFSQYQYPNVIPGNIIDIIEKHIIFLLDEKNYKKNNHGIMMDTALSRTLKYIPNQLKFLEKDIINKVVNRSQEAIDRDFSSQYLHLENSPDYHRLTIRWLFSIEENLNIVQHTLGEKYLEKLNSASNLEGIIAMPNLRYPINGDSSDGTFKGIKIYDDFIDKEAGRVVFQNENRKSQLTFISGYGSKGHKHYDDLSFIFYVDKQILLNDSGKYNYVKKDKIRQHMISPLAHNSLSLYRKNYLLSNLEKDQERIYIDDYFIGEDYKIVKGVNNGYADTSLIRYVVILDDDTLIIFDKFDSQNQNTIAVNFNLGLGVKAKMLSRGQFLVEGIENYILQSHYGKYTSIILNDSEITPCKISNRFNTFESNQRILYRQKTKKGFFLTTLSKEKNEIKILNFDEKNLVINNNNKIYKISF</sequence>
<dbReference type="InterPro" id="IPR008929">
    <property type="entry name" value="Chondroitin_lyas"/>
</dbReference>
<evidence type="ECO:0000256" key="1">
    <source>
        <dbReference type="ARBA" id="ARBA00004418"/>
    </source>
</evidence>
<evidence type="ECO:0000256" key="3">
    <source>
        <dbReference type="ARBA" id="ARBA00022764"/>
    </source>
</evidence>
<comment type="subcellular location">
    <subcellularLocation>
        <location evidence="1">Periplasm</location>
    </subcellularLocation>
</comment>
<dbReference type="AlphaFoldDB" id="A0A3E0B1M2"/>
<dbReference type="PANTHER" id="PTHR39210:SF1">
    <property type="entry name" value="HEPARIN-SULFATE LYASE"/>
    <property type="match status" value="1"/>
</dbReference>
<feature type="domain" description="Heparinase II/III-like C-terminal" evidence="5">
    <location>
        <begin position="265"/>
        <end position="477"/>
    </location>
</feature>
<dbReference type="PANTHER" id="PTHR39210">
    <property type="entry name" value="HEPARIN-SULFATE LYASE"/>
    <property type="match status" value="1"/>
</dbReference>
<evidence type="ECO:0000256" key="4">
    <source>
        <dbReference type="ARBA" id="ARBA00023239"/>
    </source>
</evidence>
<dbReference type="Pfam" id="PF07940">
    <property type="entry name" value="Hepar_II_III_C"/>
    <property type="match status" value="1"/>
</dbReference>
<dbReference type="InterPro" id="IPR012480">
    <property type="entry name" value="Hepar_II_III_C"/>
</dbReference>
<name>A0A3E0B1M2_9STAP</name>
<dbReference type="OrthoDB" id="7335480at2"/>
<organism evidence="6 7">
    <name type="scientific">Jeotgalicoccus halotolerans</name>
    <dbReference type="NCBI Taxonomy" id="157227"/>
    <lineage>
        <taxon>Bacteria</taxon>
        <taxon>Bacillati</taxon>
        <taxon>Bacillota</taxon>
        <taxon>Bacilli</taxon>
        <taxon>Bacillales</taxon>
        <taxon>Staphylococcaceae</taxon>
        <taxon>Jeotgalicoccus</taxon>
    </lineage>
</organism>
<accession>A0A3E0B1M2</accession>
<dbReference type="SUPFAM" id="SSF48230">
    <property type="entry name" value="Chondroitin AC/alginate lyase"/>
    <property type="match status" value="1"/>
</dbReference>
<dbReference type="GO" id="GO:0042597">
    <property type="term" value="C:periplasmic space"/>
    <property type="evidence" value="ECO:0007669"/>
    <property type="project" value="UniProtKB-SubCell"/>
</dbReference>
<dbReference type="Gene3D" id="2.70.98.70">
    <property type="match status" value="1"/>
</dbReference>